<dbReference type="FunFam" id="3.40.50.11320:FF:000004">
    <property type="entry name" value="Carboxypeptidase"/>
    <property type="match status" value="1"/>
</dbReference>
<dbReference type="FunFam" id="1.20.5.170:FF:000085">
    <property type="entry name" value="bZIP transcription factor 49"/>
    <property type="match status" value="1"/>
</dbReference>
<sequence length="997" mass="109299">MVDPSSNSTTTDSDSLPIPPLDPSIFSDSFLAGGGDIDDLDFTFDDLYLPSDTPHFLNSLPPPHFSSDWIPDFPIPSDHTSTPSRVFNSDDLISDFLNVSSPESSHESANKASIVARVLDPEVSSSQGSGNSGSVVSEPLNYTSPDSANNSIHDFVDQKIELKEVGTNCLLKRKKESEEDVNSEFRTSKYQRSNSGENPNQSYGYTSNTGISEDDEKKKARLMRNRESAQLSRQRKKHYVEELEDKLRTMHSTVQDLNSKISYIMAENASLRQQLSGGAMCPPPVPPPGMYPHPPMAPMGYPWMPCPPYVVKPQGSQVPLVPIPRLKSQNPSPAPKAKKVESKKTKTKKVASVSFLGLLFFILFFGGLVPMVNVNFGGIRRDTVLGGSNYFGNGFYDQHHGRVVTVNGHLNGSDQKIGMGLSNGFTNTTIHCGRDRAESNVEQIEGSQAFPGSDEFVRPDNSSMPLVASLYVPRNDKLVKIDGNLIIHSILASEKSMASGNGGTNSSEETGLAVARNMPPAIPLTERNNGKHPHLYRSTSEPKRALGSGSADKDNLKSTPADGKLQQWFQEGLAGPMLSSGMCTEVFQFDVSPVPGAIVPATSVVNVSAEHRKNATHIIKGLNRRILHGVPIPLPGSQNNISKEHVGRNPEKDDFHGNKSLSSMVVSVLVDPRDAGDIDSDGVMGPPKSLSRIFVVVLIDSVKSLSDCRRSVVESSLTLERLPKDVLRVESLPEADKIMILPGQPQVSFQQFGGYVTVDEQEDRALFYYFAEAETDPSSKPLVLWLNEGPGCSSIGVGAFSQDNLVFLEHWFNKFPEYKNRDFYITGVMLQDTKNIDVCVEDETVTYLNREDVQKAFHAWLVGVTAWSVYSTVLHYEKKNLEIPTIHVLGSLVKSGIRVLVFSGDEDSVIPLLGTCTLVNELAKELELKTTVPYRVWFEGRQVTGWTQVYGDILSFATIRGAAHEAPFSQPERLLVLFNSFLGGNPPPEAVLSTESI</sequence>
<keyword evidence="8" id="KW-0805">Transcription regulation</keyword>
<evidence type="ECO:0000256" key="3">
    <source>
        <dbReference type="ARBA" id="ARBA00007163"/>
    </source>
</evidence>
<dbReference type="InterPro" id="IPR046347">
    <property type="entry name" value="bZIP_sf"/>
</dbReference>
<feature type="region of interest" description="Disordered" evidence="15">
    <location>
        <begin position="521"/>
        <end position="560"/>
    </location>
</feature>
<dbReference type="PROSITE" id="PS50217">
    <property type="entry name" value="BZIP"/>
    <property type="match status" value="1"/>
</dbReference>
<dbReference type="Gene3D" id="6.10.250.940">
    <property type="match status" value="1"/>
</dbReference>
<evidence type="ECO:0000256" key="14">
    <source>
        <dbReference type="ARBA" id="ARBA00065888"/>
    </source>
</evidence>
<keyword evidence="5 16" id="KW-0812">Transmembrane</keyword>
<evidence type="ECO:0000256" key="9">
    <source>
        <dbReference type="ARBA" id="ARBA00023125"/>
    </source>
</evidence>
<comment type="subunit">
    <text evidence="14">Interacts with BZIP28.</text>
</comment>
<dbReference type="GO" id="GO:0005634">
    <property type="term" value="C:nucleus"/>
    <property type="evidence" value="ECO:0007669"/>
    <property type="project" value="UniProtKB-SubCell"/>
</dbReference>
<keyword evidence="11" id="KW-0804">Transcription</keyword>
<evidence type="ECO:0000313" key="19">
    <source>
        <dbReference type="Proteomes" id="UP000306102"/>
    </source>
</evidence>
<keyword evidence="12" id="KW-0325">Glycoprotein</keyword>
<feature type="compositionally biased region" description="Polar residues" evidence="15">
    <location>
        <begin position="140"/>
        <end position="149"/>
    </location>
</feature>
<dbReference type="Proteomes" id="UP000306102">
    <property type="component" value="Unassembled WGS sequence"/>
</dbReference>
<dbReference type="SUPFAM" id="SSF57959">
    <property type="entry name" value="Leucine zipper domain"/>
    <property type="match status" value="1"/>
</dbReference>
<keyword evidence="9" id="KW-0238">DNA-binding</keyword>
<dbReference type="AlphaFoldDB" id="A0A4S4E0I4"/>
<keyword evidence="19" id="KW-1185">Reference proteome</keyword>
<feature type="region of interest" description="Disordered" evidence="15">
    <location>
        <begin position="1"/>
        <end position="21"/>
    </location>
</feature>
<dbReference type="Gene3D" id="3.40.50.11320">
    <property type="match status" value="1"/>
</dbReference>
<protein>
    <recommendedName>
        <fullName evidence="17">BZIP domain-containing protein</fullName>
    </recommendedName>
</protein>
<feature type="domain" description="BZIP" evidence="17">
    <location>
        <begin position="215"/>
        <end position="275"/>
    </location>
</feature>
<dbReference type="GO" id="GO:0005789">
    <property type="term" value="C:endoplasmic reticulum membrane"/>
    <property type="evidence" value="ECO:0007669"/>
    <property type="project" value="UniProtKB-SubCell"/>
</dbReference>
<dbReference type="GO" id="GO:0006950">
    <property type="term" value="P:response to stress"/>
    <property type="evidence" value="ECO:0007669"/>
    <property type="project" value="UniProtKB-ARBA"/>
</dbReference>
<keyword evidence="10 16" id="KW-0472">Membrane</keyword>
<keyword evidence="13" id="KW-0539">Nucleus</keyword>
<dbReference type="GO" id="GO:0006508">
    <property type="term" value="P:proteolysis"/>
    <property type="evidence" value="ECO:0007669"/>
    <property type="project" value="InterPro"/>
</dbReference>
<organism evidence="18 19">
    <name type="scientific">Camellia sinensis var. sinensis</name>
    <name type="common">China tea</name>
    <dbReference type="NCBI Taxonomy" id="542762"/>
    <lineage>
        <taxon>Eukaryota</taxon>
        <taxon>Viridiplantae</taxon>
        <taxon>Streptophyta</taxon>
        <taxon>Embryophyta</taxon>
        <taxon>Tracheophyta</taxon>
        <taxon>Spermatophyta</taxon>
        <taxon>Magnoliopsida</taxon>
        <taxon>eudicotyledons</taxon>
        <taxon>Gunneridae</taxon>
        <taxon>Pentapetalae</taxon>
        <taxon>asterids</taxon>
        <taxon>Ericales</taxon>
        <taxon>Theaceae</taxon>
        <taxon>Camellia</taxon>
    </lineage>
</organism>
<dbReference type="SMART" id="SM00338">
    <property type="entry name" value="BRLZ"/>
    <property type="match status" value="1"/>
</dbReference>
<comment type="similarity">
    <text evidence="4">Belongs to the peptidase S10 family.</text>
</comment>
<evidence type="ECO:0000256" key="1">
    <source>
        <dbReference type="ARBA" id="ARBA00004123"/>
    </source>
</evidence>
<evidence type="ECO:0000256" key="4">
    <source>
        <dbReference type="ARBA" id="ARBA00009431"/>
    </source>
</evidence>
<dbReference type="SUPFAM" id="SSF53474">
    <property type="entry name" value="alpha/beta-Hydrolases"/>
    <property type="match status" value="1"/>
</dbReference>
<dbReference type="Pfam" id="PF00170">
    <property type="entry name" value="bZIP_1"/>
    <property type="match status" value="1"/>
</dbReference>
<accession>A0A4S4E0I4</accession>
<feature type="region of interest" description="Disordered" evidence="15">
    <location>
        <begin position="122"/>
        <end position="149"/>
    </location>
</feature>
<evidence type="ECO:0000256" key="2">
    <source>
        <dbReference type="ARBA" id="ARBA00004389"/>
    </source>
</evidence>
<comment type="similarity">
    <text evidence="3">Belongs to the bZIP family.</text>
</comment>
<evidence type="ECO:0000256" key="5">
    <source>
        <dbReference type="ARBA" id="ARBA00022692"/>
    </source>
</evidence>
<dbReference type="PANTHER" id="PTHR47416:SF3">
    <property type="entry name" value="BZIP TRANSCRIPTION FACTOR 17-RELATED"/>
    <property type="match status" value="1"/>
</dbReference>
<dbReference type="Gene3D" id="3.40.50.1820">
    <property type="entry name" value="alpha/beta hydrolase"/>
    <property type="match status" value="2"/>
</dbReference>
<comment type="subcellular location">
    <subcellularLocation>
        <location evidence="2">Endoplasmic reticulum membrane</location>
        <topology evidence="2">Single-pass membrane protein</topology>
    </subcellularLocation>
    <subcellularLocation>
        <location evidence="1">Nucleus</location>
    </subcellularLocation>
</comment>
<dbReference type="InterPro" id="IPR004827">
    <property type="entry name" value="bZIP"/>
</dbReference>
<dbReference type="Pfam" id="PF00450">
    <property type="entry name" value="Peptidase_S10"/>
    <property type="match status" value="3"/>
</dbReference>
<dbReference type="EMBL" id="SDRB02008606">
    <property type="protein sequence ID" value="THG09293.1"/>
    <property type="molecule type" value="Genomic_DNA"/>
</dbReference>
<evidence type="ECO:0000256" key="8">
    <source>
        <dbReference type="ARBA" id="ARBA00023015"/>
    </source>
</evidence>
<proteinExistence type="inferred from homology"/>
<dbReference type="CDD" id="cd14704">
    <property type="entry name" value="bZIP_HY5-like"/>
    <property type="match status" value="1"/>
</dbReference>
<gene>
    <name evidence="18" type="ORF">TEA_012807</name>
</gene>
<evidence type="ECO:0000256" key="15">
    <source>
        <dbReference type="SAM" id="MobiDB-lite"/>
    </source>
</evidence>
<comment type="caution">
    <text evidence="18">The sequence shown here is derived from an EMBL/GenBank/DDBJ whole genome shotgun (WGS) entry which is preliminary data.</text>
</comment>
<name>A0A4S4E0I4_CAMSN</name>
<evidence type="ECO:0000259" key="17">
    <source>
        <dbReference type="PROSITE" id="PS50217"/>
    </source>
</evidence>
<dbReference type="PANTHER" id="PTHR47416">
    <property type="entry name" value="BASIC-LEUCINE ZIPPER TRANSCRIPTION FACTOR F-RELATED"/>
    <property type="match status" value="1"/>
</dbReference>
<reference evidence="18 19" key="1">
    <citation type="journal article" date="2018" name="Proc. Natl. Acad. Sci. U.S.A.">
        <title>Draft genome sequence of Camellia sinensis var. sinensis provides insights into the evolution of the tea genome and tea quality.</title>
        <authorList>
            <person name="Wei C."/>
            <person name="Yang H."/>
            <person name="Wang S."/>
            <person name="Zhao J."/>
            <person name="Liu C."/>
            <person name="Gao L."/>
            <person name="Xia E."/>
            <person name="Lu Y."/>
            <person name="Tai Y."/>
            <person name="She G."/>
            <person name="Sun J."/>
            <person name="Cao H."/>
            <person name="Tong W."/>
            <person name="Gao Q."/>
            <person name="Li Y."/>
            <person name="Deng W."/>
            <person name="Jiang X."/>
            <person name="Wang W."/>
            <person name="Chen Q."/>
            <person name="Zhang S."/>
            <person name="Li H."/>
            <person name="Wu J."/>
            <person name="Wang P."/>
            <person name="Li P."/>
            <person name="Shi C."/>
            <person name="Zheng F."/>
            <person name="Jian J."/>
            <person name="Huang B."/>
            <person name="Shan D."/>
            <person name="Shi M."/>
            <person name="Fang C."/>
            <person name="Yue Y."/>
            <person name="Li F."/>
            <person name="Li D."/>
            <person name="Wei S."/>
            <person name="Han B."/>
            <person name="Jiang C."/>
            <person name="Yin Y."/>
            <person name="Xia T."/>
            <person name="Zhang Z."/>
            <person name="Bennetzen J.L."/>
            <person name="Zhao S."/>
            <person name="Wan X."/>
        </authorList>
    </citation>
    <scope>NUCLEOTIDE SEQUENCE [LARGE SCALE GENOMIC DNA]</scope>
    <source>
        <strain evidence="19">cv. Shuchazao</strain>
        <tissue evidence="18">Leaf</tissue>
    </source>
</reference>
<feature type="transmembrane region" description="Helical" evidence="16">
    <location>
        <begin position="350"/>
        <end position="372"/>
    </location>
</feature>
<evidence type="ECO:0000256" key="13">
    <source>
        <dbReference type="ARBA" id="ARBA00023242"/>
    </source>
</evidence>
<evidence type="ECO:0000256" key="6">
    <source>
        <dbReference type="ARBA" id="ARBA00022824"/>
    </source>
</evidence>
<dbReference type="Gene3D" id="1.20.5.170">
    <property type="match status" value="1"/>
</dbReference>
<evidence type="ECO:0000256" key="7">
    <source>
        <dbReference type="ARBA" id="ARBA00022989"/>
    </source>
</evidence>
<dbReference type="GO" id="GO:0003700">
    <property type="term" value="F:DNA-binding transcription factor activity"/>
    <property type="evidence" value="ECO:0007669"/>
    <property type="project" value="InterPro"/>
</dbReference>
<evidence type="ECO:0000256" key="12">
    <source>
        <dbReference type="ARBA" id="ARBA00023180"/>
    </source>
</evidence>
<feature type="compositionally biased region" description="Low complexity" evidence="15">
    <location>
        <begin position="123"/>
        <end position="137"/>
    </location>
</feature>
<dbReference type="STRING" id="542762.A0A4S4E0I4"/>
<feature type="compositionally biased region" description="Polar residues" evidence="15">
    <location>
        <begin position="184"/>
        <end position="211"/>
    </location>
</feature>
<dbReference type="GO" id="GO:0004185">
    <property type="term" value="F:serine-type carboxypeptidase activity"/>
    <property type="evidence" value="ECO:0007669"/>
    <property type="project" value="InterPro"/>
</dbReference>
<feature type="region of interest" description="Disordered" evidence="15">
    <location>
        <begin position="324"/>
        <end position="344"/>
    </location>
</feature>
<evidence type="ECO:0000256" key="10">
    <source>
        <dbReference type="ARBA" id="ARBA00023136"/>
    </source>
</evidence>
<feature type="region of interest" description="Disordered" evidence="15">
    <location>
        <begin position="175"/>
        <end position="235"/>
    </location>
</feature>
<dbReference type="GO" id="GO:0003677">
    <property type="term" value="F:DNA binding"/>
    <property type="evidence" value="ECO:0007669"/>
    <property type="project" value="UniProtKB-KW"/>
</dbReference>
<dbReference type="InterPro" id="IPR001563">
    <property type="entry name" value="Peptidase_S10"/>
</dbReference>
<keyword evidence="7 16" id="KW-1133">Transmembrane helix</keyword>
<evidence type="ECO:0000313" key="18">
    <source>
        <dbReference type="EMBL" id="THG09293.1"/>
    </source>
</evidence>
<feature type="compositionally biased region" description="Low complexity" evidence="15">
    <location>
        <begin position="1"/>
        <end position="16"/>
    </location>
</feature>
<evidence type="ECO:0000256" key="11">
    <source>
        <dbReference type="ARBA" id="ARBA00023163"/>
    </source>
</evidence>
<evidence type="ECO:0000256" key="16">
    <source>
        <dbReference type="SAM" id="Phobius"/>
    </source>
</evidence>
<dbReference type="InterPro" id="IPR029058">
    <property type="entry name" value="AB_hydrolase_fold"/>
</dbReference>
<keyword evidence="6" id="KW-0256">Endoplasmic reticulum</keyword>